<dbReference type="InterPro" id="IPR047246">
    <property type="entry name" value="ThrRS_anticodon"/>
</dbReference>
<name>A0A1G2FZL9_9BACT</name>
<evidence type="ECO:0000256" key="5">
    <source>
        <dbReference type="ARBA" id="ARBA00022723"/>
    </source>
</evidence>
<proteinExistence type="inferred from homology"/>
<sequence>MKKNKKTQIADELERMRHTLSHLLAMAVMKKYPKAKLGIGPTIEDGFYYDFELPNTLKEEELEMFEQEMRKLIKKGLGVLGREISADEARTTFKNQPYKLELIYDYEKEHKKLTVYTIDDFTDLCKGGHVQNTTELDPNAFKLTRLAGAYWKGNEKNNMLTRIYGVAFKSTSEIDAYIKKQEQAQKRDHRKLGKELDLFVFSELIGGGLPLFTPKGTILRDLLDNKVWKLREANGYKRVDIPHMTKKDLYEKSGHWEKFKDELLHVTTREEHQFVLKPMNCPHHIQIFARRPISYREMPVRYANTTKVYRDEQTGELMGLTRVRSITQDDAHIFCRVSQINEEVEKIWDIIEEFYKQLDLDVHARLSTRDPATPEKYIGAPKKWEMAEESLRKIIKTKRGKKDPEESKGEAAFYGPKIDFNATDSLGRKWQVATIQLDMNQPERFDLTCINEKGEKERIVMIHAAIMGSIERLLAILIEHNAGAFPLWLAPVQVAIIPVNDKNEAYVKKTEELLLKKHIRFETDRRNESLNKKIREAELQKIPYLLVVGDKEKKSKTVSVREREKGDRGSKKLEKFLQSLKMHE</sequence>
<dbReference type="Gene3D" id="3.30.980.10">
    <property type="entry name" value="Threonyl-trna Synthetase, Chain A, domain 2"/>
    <property type="match status" value="1"/>
</dbReference>
<dbReference type="InterPro" id="IPR004154">
    <property type="entry name" value="Anticodon-bd"/>
</dbReference>
<comment type="subcellular location">
    <subcellularLocation>
        <location evidence="13">Cytoplasm</location>
    </subcellularLocation>
</comment>
<dbReference type="InterPro" id="IPR012947">
    <property type="entry name" value="tRNA_SAD"/>
</dbReference>
<evidence type="ECO:0000256" key="13">
    <source>
        <dbReference type="HAMAP-Rule" id="MF_00184"/>
    </source>
</evidence>
<evidence type="ECO:0000256" key="4">
    <source>
        <dbReference type="ARBA" id="ARBA00022598"/>
    </source>
</evidence>
<dbReference type="Pfam" id="PF03129">
    <property type="entry name" value="HGTP_anticodon"/>
    <property type="match status" value="1"/>
</dbReference>
<evidence type="ECO:0000259" key="14">
    <source>
        <dbReference type="PROSITE" id="PS50862"/>
    </source>
</evidence>
<dbReference type="GO" id="GO:0006435">
    <property type="term" value="P:threonyl-tRNA aminoacylation"/>
    <property type="evidence" value="ECO:0007669"/>
    <property type="project" value="UniProtKB-UniRule"/>
</dbReference>
<dbReference type="EMBL" id="MHNI01000005">
    <property type="protein sequence ID" value="OGZ43509.1"/>
    <property type="molecule type" value="Genomic_DNA"/>
</dbReference>
<dbReference type="InterPro" id="IPR006195">
    <property type="entry name" value="aa-tRNA-synth_II"/>
</dbReference>
<dbReference type="GO" id="GO:0000049">
    <property type="term" value="F:tRNA binding"/>
    <property type="evidence" value="ECO:0007669"/>
    <property type="project" value="UniProtKB-KW"/>
</dbReference>
<evidence type="ECO:0000256" key="1">
    <source>
        <dbReference type="ARBA" id="ARBA00008226"/>
    </source>
</evidence>
<dbReference type="Gene3D" id="3.30.54.20">
    <property type="match status" value="1"/>
</dbReference>
<evidence type="ECO:0000256" key="8">
    <source>
        <dbReference type="ARBA" id="ARBA00022840"/>
    </source>
</evidence>
<dbReference type="SUPFAM" id="SSF52954">
    <property type="entry name" value="Class II aaRS ABD-related"/>
    <property type="match status" value="1"/>
</dbReference>
<evidence type="ECO:0000313" key="15">
    <source>
        <dbReference type="EMBL" id="OGZ43509.1"/>
    </source>
</evidence>
<keyword evidence="10 13" id="KW-0648">Protein biosynthesis</keyword>
<dbReference type="FunFam" id="3.40.50.800:FF:000001">
    <property type="entry name" value="Threonine--tRNA ligase"/>
    <property type="match status" value="1"/>
</dbReference>
<dbReference type="Gene3D" id="3.40.50.800">
    <property type="entry name" value="Anticodon-binding domain"/>
    <property type="match status" value="1"/>
</dbReference>
<evidence type="ECO:0000256" key="11">
    <source>
        <dbReference type="ARBA" id="ARBA00023146"/>
    </source>
</evidence>
<evidence type="ECO:0000256" key="10">
    <source>
        <dbReference type="ARBA" id="ARBA00022917"/>
    </source>
</evidence>
<dbReference type="GO" id="GO:0004829">
    <property type="term" value="F:threonine-tRNA ligase activity"/>
    <property type="evidence" value="ECO:0007669"/>
    <property type="project" value="UniProtKB-UniRule"/>
</dbReference>
<dbReference type="Pfam" id="PF07973">
    <property type="entry name" value="tRNA_SAD"/>
    <property type="match status" value="1"/>
</dbReference>
<protein>
    <recommendedName>
        <fullName evidence="13">Threonine--tRNA ligase</fullName>
        <ecNumber evidence="13">6.1.1.3</ecNumber>
    </recommendedName>
    <alternativeName>
        <fullName evidence="13">Threonyl-tRNA synthetase</fullName>
        <shortName evidence="13">ThrRS</shortName>
    </alternativeName>
</protein>
<dbReference type="Proteomes" id="UP000176700">
    <property type="component" value="Unassembled WGS sequence"/>
</dbReference>
<comment type="caution">
    <text evidence="15">The sequence shown here is derived from an EMBL/GenBank/DDBJ whole genome shotgun (WGS) entry which is preliminary data.</text>
</comment>
<dbReference type="PANTHER" id="PTHR11451:SF44">
    <property type="entry name" value="THREONINE--TRNA LIGASE, CHLOROPLASTIC_MITOCHONDRIAL 2"/>
    <property type="match status" value="1"/>
</dbReference>
<comment type="similarity">
    <text evidence="1 13">Belongs to the class-II aminoacyl-tRNA synthetase family.</text>
</comment>
<dbReference type="SUPFAM" id="SSF55186">
    <property type="entry name" value="ThrRS/AlaRS common domain"/>
    <property type="match status" value="1"/>
</dbReference>
<comment type="catalytic activity">
    <reaction evidence="12 13">
        <text>tRNA(Thr) + L-threonine + ATP = L-threonyl-tRNA(Thr) + AMP + diphosphate + H(+)</text>
        <dbReference type="Rhea" id="RHEA:24624"/>
        <dbReference type="Rhea" id="RHEA-COMP:9670"/>
        <dbReference type="Rhea" id="RHEA-COMP:9704"/>
        <dbReference type="ChEBI" id="CHEBI:15378"/>
        <dbReference type="ChEBI" id="CHEBI:30616"/>
        <dbReference type="ChEBI" id="CHEBI:33019"/>
        <dbReference type="ChEBI" id="CHEBI:57926"/>
        <dbReference type="ChEBI" id="CHEBI:78442"/>
        <dbReference type="ChEBI" id="CHEBI:78534"/>
        <dbReference type="ChEBI" id="CHEBI:456215"/>
        <dbReference type="EC" id="6.1.1.3"/>
    </reaction>
</comment>
<dbReference type="InterPro" id="IPR033728">
    <property type="entry name" value="ThrRS_core"/>
</dbReference>
<feature type="domain" description="Aminoacyl-transfer RNA synthetases class-II family profile" evidence="14">
    <location>
        <begin position="230"/>
        <end position="486"/>
    </location>
</feature>
<dbReference type="PANTHER" id="PTHR11451">
    <property type="entry name" value="THREONINE-TRNA LIGASE"/>
    <property type="match status" value="1"/>
</dbReference>
<dbReference type="CDD" id="cd00860">
    <property type="entry name" value="ThrRS_anticodon"/>
    <property type="match status" value="1"/>
</dbReference>
<dbReference type="InterPro" id="IPR002320">
    <property type="entry name" value="Thr-tRNA-ligase_IIa"/>
</dbReference>
<dbReference type="InterPro" id="IPR018163">
    <property type="entry name" value="Thr/Ala-tRNA-synth_IIc_edit"/>
</dbReference>
<dbReference type="InterPro" id="IPR036621">
    <property type="entry name" value="Anticodon-bd_dom_sf"/>
</dbReference>
<dbReference type="Pfam" id="PF00587">
    <property type="entry name" value="tRNA-synt_2b"/>
    <property type="match status" value="1"/>
</dbReference>
<keyword evidence="11 13" id="KW-0030">Aminoacyl-tRNA synthetase</keyword>
<feature type="binding site" evidence="13">
    <location>
        <position position="281"/>
    </location>
    <ligand>
        <name>Zn(2+)</name>
        <dbReference type="ChEBI" id="CHEBI:29105"/>
        <note>catalytic</note>
    </ligand>
</feature>
<dbReference type="Gene3D" id="3.30.930.10">
    <property type="entry name" value="Bira Bifunctional Protein, Domain 2"/>
    <property type="match status" value="1"/>
</dbReference>
<evidence type="ECO:0000256" key="3">
    <source>
        <dbReference type="ARBA" id="ARBA00022555"/>
    </source>
</evidence>
<dbReference type="InterPro" id="IPR045864">
    <property type="entry name" value="aa-tRNA-synth_II/BPL/LPL"/>
</dbReference>
<dbReference type="CDD" id="cd00771">
    <property type="entry name" value="ThrRS_core"/>
    <property type="match status" value="1"/>
</dbReference>
<feature type="binding site" evidence="13">
    <location>
        <position position="332"/>
    </location>
    <ligand>
        <name>Zn(2+)</name>
        <dbReference type="ChEBI" id="CHEBI:29105"/>
        <note>catalytic</note>
    </ligand>
</feature>
<keyword evidence="2 13" id="KW-0963">Cytoplasm</keyword>
<keyword evidence="7 13" id="KW-0862">Zinc</keyword>
<reference evidence="15 16" key="1">
    <citation type="journal article" date="2016" name="Nat. Commun.">
        <title>Thousands of microbial genomes shed light on interconnected biogeochemical processes in an aquifer system.</title>
        <authorList>
            <person name="Anantharaman K."/>
            <person name="Brown C.T."/>
            <person name="Hug L.A."/>
            <person name="Sharon I."/>
            <person name="Castelle C.J."/>
            <person name="Probst A.J."/>
            <person name="Thomas B.C."/>
            <person name="Singh A."/>
            <person name="Wilkins M.J."/>
            <person name="Karaoz U."/>
            <person name="Brodie E.L."/>
            <person name="Williams K.H."/>
            <person name="Hubbard S.S."/>
            <person name="Banfield J.F."/>
        </authorList>
    </citation>
    <scope>NUCLEOTIDE SEQUENCE [LARGE SCALE GENOMIC DNA]</scope>
</reference>
<organism evidence="15 16">
    <name type="scientific">Candidatus Ryanbacteria bacterium RIFCSPHIGHO2_01_45_13</name>
    <dbReference type="NCBI Taxonomy" id="1802112"/>
    <lineage>
        <taxon>Bacteria</taxon>
        <taxon>Candidatus Ryaniibacteriota</taxon>
    </lineage>
</organism>
<keyword evidence="9 13" id="KW-0694">RNA-binding</keyword>
<evidence type="ECO:0000256" key="12">
    <source>
        <dbReference type="ARBA" id="ARBA00049515"/>
    </source>
</evidence>
<dbReference type="PRINTS" id="PR01047">
    <property type="entry name" value="TRNASYNTHTHR"/>
</dbReference>
<dbReference type="EC" id="6.1.1.3" evidence="13"/>
<gene>
    <name evidence="13" type="primary">thrS</name>
    <name evidence="15" type="ORF">A2W41_04200</name>
</gene>
<evidence type="ECO:0000313" key="16">
    <source>
        <dbReference type="Proteomes" id="UP000176700"/>
    </source>
</evidence>
<keyword evidence="3 13" id="KW-0820">tRNA-binding</keyword>
<comment type="cofactor">
    <cofactor evidence="13">
        <name>Zn(2+)</name>
        <dbReference type="ChEBI" id="CHEBI:29105"/>
    </cofactor>
    <text evidence="13">Binds 1 zinc ion per subunit.</text>
</comment>
<comment type="subunit">
    <text evidence="13">Homodimer.</text>
</comment>
<keyword evidence="5 13" id="KW-0479">Metal-binding</keyword>
<keyword evidence="8 13" id="KW-0067">ATP-binding</keyword>
<dbReference type="SUPFAM" id="SSF55681">
    <property type="entry name" value="Class II aaRS and biotin synthetases"/>
    <property type="match status" value="1"/>
</dbReference>
<dbReference type="NCBIfam" id="TIGR00418">
    <property type="entry name" value="thrS"/>
    <property type="match status" value="1"/>
</dbReference>
<evidence type="ECO:0000256" key="2">
    <source>
        <dbReference type="ARBA" id="ARBA00022490"/>
    </source>
</evidence>
<dbReference type="GO" id="GO:0046872">
    <property type="term" value="F:metal ion binding"/>
    <property type="evidence" value="ECO:0007669"/>
    <property type="project" value="UniProtKB-KW"/>
</dbReference>
<feature type="binding site" evidence="13">
    <location>
        <position position="463"/>
    </location>
    <ligand>
        <name>Zn(2+)</name>
        <dbReference type="ChEBI" id="CHEBI:29105"/>
        <note>catalytic</note>
    </ligand>
</feature>
<dbReference type="AlphaFoldDB" id="A0A1G2FZL9"/>
<dbReference type="GO" id="GO:0005737">
    <property type="term" value="C:cytoplasm"/>
    <property type="evidence" value="ECO:0007669"/>
    <property type="project" value="UniProtKB-SubCell"/>
</dbReference>
<keyword evidence="6 13" id="KW-0547">Nucleotide-binding</keyword>
<accession>A0A1G2FZL9</accession>
<comment type="caution">
    <text evidence="13">Lacks conserved residue(s) required for the propagation of feature annotation.</text>
</comment>
<dbReference type="FunFam" id="3.30.980.10:FF:000005">
    <property type="entry name" value="Threonyl-tRNA synthetase, mitochondrial"/>
    <property type="match status" value="1"/>
</dbReference>
<evidence type="ECO:0000256" key="9">
    <source>
        <dbReference type="ARBA" id="ARBA00022884"/>
    </source>
</evidence>
<dbReference type="PROSITE" id="PS50862">
    <property type="entry name" value="AA_TRNA_LIGASE_II"/>
    <property type="match status" value="1"/>
</dbReference>
<dbReference type="HAMAP" id="MF_00184">
    <property type="entry name" value="Thr_tRNA_synth"/>
    <property type="match status" value="1"/>
</dbReference>
<dbReference type="SMART" id="SM00863">
    <property type="entry name" value="tRNA_SAD"/>
    <property type="match status" value="1"/>
</dbReference>
<dbReference type="InterPro" id="IPR002314">
    <property type="entry name" value="aa-tRNA-synt_IIb"/>
</dbReference>
<evidence type="ECO:0000256" key="6">
    <source>
        <dbReference type="ARBA" id="ARBA00022741"/>
    </source>
</evidence>
<dbReference type="FunFam" id="3.30.930.10:FF:000002">
    <property type="entry name" value="Threonine--tRNA ligase"/>
    <property type="match status" value="1"/>
</dbReference>
<evidence type="ECO:0000256" key="7">
    <source>
        <dbReference type="ARBA" id="ARBA00022833"/>
    </source>
</evidence>
<keyword evidence="4 13" id="KW-0436">Ligase</keyword>
<dbReference type="GO" id="GO:0005524">
    <property type="term" value="F:ATP binding"/>
    <property type="evidence" value="ECO:0007669"/>
    <property type="project" value="UniProtKB-UniRule"/>
</dbReference>